<gene>
    <name evidence="1" type="ORF">Z519_06541</name>
</gene>
<accession>A0A0D2I777</accession>
<proteinExistence type="predicted"/>
<evidence type="ECO:0000313" key="1">
    <source>
        <dbReference type="EMBL" id="KIW92694.1"/>
    </source>
</evidence>
<dbReference type="RefSeq" id="XP_016619363.1">
    <property type="nucleotide sequence ID" value="XM_016764281.1"/>
</dbReference>
<sequence>MQIAPPSYPTSMTQQPTESYKAYTEFPSDVVEENGQQSRKSLIRVGDLLNIDVQELILQWAHQDIPKITKAYPLKGGWEGRAQVEIAILIGNYYAQAAATVLGPTTTVTLSREVAFYESSPPQRADIVVTTSDGPRDDYVIIELKCEGAFNTPNFTQGVTTDVKKIEAGIKPAFWLAKRFAHAITTSEEGYQQMQNAGYTRNDQVLLSVPGGVRRLYCGRSRPNCMMRLRWN</sequence>
<dbReference type="GeneID" id="27699469"/>
<dbReference type="VEuPathDB" id="FungiDB:Z519_06541"/>
<protein>
    <submittedName>
        <fullName evidence="1">Uncharacterized protein</fullName>
    </submittedName>
</protein>
<dbReference type="OrthoDB" id="4398476at2759"/>
<organism evidence="1">
    <name type="scientific">Cladophialophora bantiana (strain ATCC 10958 / CBS 173.52 / CDC B-1940 / NIH 8579)</name>
    <name type="common">Xylohypha bantiana</name>
    <dbReference type="NCBI Taxonomy" id="1442370"/>
    <lineage>
        <taxon>Eukaryota</taxon>
        <taxon>Fungi</taxon>
        <taxon>Dikarya</taxon>
        <taxon>Ascomycota</taxon>
        <taxon>Pezizomycotina</taxon>
        <taxon>Eurotiomycetes</taxon>
        <taxon>Chaetothyriomycetidae</taxon>
        <taxon>Chaetothyriales</taxon>
        <taxon>Herpotrichiellaceae</taxon>
        <taxon>Cladophialophora</taxon>
    </lineage>
</organism>
<name>A0A0D2I777_CLAB1</name>
<dbReference type="HOGENOM" id="CLU_1194777_0_0_1"/>
<reference evidence="1" key="1">
    <citation type="submission" date="2015-01" db="EMBL/GenBank/DDBJ databases">
        <title>The Genome Sequence of Cladophialophora bantiana CBS 173.52.</title>
        <authorList>
            <consortium name="The Broad Institute Genomics Platform"/>
            <person name="Cuomo C."/>
            <person name="de Hoog S."/>
            <person name="Gorbushina A."/>
            <person name="Stielow B."/>
            <person name="Teixiera M."/>
            <person name="Abouelleil A."/>
            <person name="Chapman S.B."/>
            <person name="Priest M."/>
            <person name="Young S.K."/>
            <person name="Wortman J."/>
            <person name="Nusbaum C."/>
            <person name="Birren B."/>
        </authorList>
    </citation>
    <scope>NUCLEOTIDE SEQUENCE [LARGE SCALE GENOMIC DNA]</scope>
    <source>
        <strain evidence="1">CBS 173.52</strain>
    </source>
</reference>
<dbReference type="AlphaFoldDB" id="A0A0D2I777"/>
<dbReference type="EMBL" id="KN846988">
    <property type="protein sequence ID" value="KIW92694.1"/>
    <property type="molecule type" value="Genomic_DNA"/>
</dbReference>